<name>A0AC34GKJ6_9BILA</name>
<sequence length="179" mass="20038">MSFEKHEALPTQQTIQFEKVSSQDKSLIVGVINDYTVIKEYSLPNMSNFVITVTIDINAIILVNYNDANCTDLIQTSPQPKNDPLKKLVLEDKKVDNDDGEYGHSLLGYDHEHPSENKSENGKNDFLLLKKITTYTENDVIGIDLGTSRCCAAVNRKNGIETVALDNKGERLLPSFIAY</sequence>
<proteinExistence type="predicted"/>
<organism evidence="1 2">
    <name type="scientific">Panagrolaimus sp. ES5</name>
    <dbReference type="NCBI Taxonomy" id="591445"/>
    <lineage>
        <taxon>Eukaryota</taxon>
        <taxon>Metazoa</taxon>
        <taxon>Ecdysozoa</taxon>
        <taxon>Nematoda</taxon>
        <taxon>Chromadorea</taxon>
        <taxon>Rhabditida</taxon>
        <taxon>Tylenchina</taxon>
        <taxon>Panagrolaimomorpha</taxon>
        <taxon>Panagrolaimoidea</taxon>
        <taxon>Panagrolaimidae</taxon>
        <taxon>Panagrolaimus</taxon>
    </lineage>
</organism>
<dbReference type="Proteomes" id="UP000887579">
    <property type="component" value="Unplaced"/>
</dbReference>
<dbReference type="WBParaSite" id="ES5_v2.g30099.t1">
    <property type="protein sequence ID" value="ES5_v2.g30099.t1"/>
    <property type="gene ID" value="ES5_v2.g30099"/>
</dbReference>
<evidence type="ECO:0000313" key="1">
    <source>
        <dbReference type="Proteomes" id="UP000887579"/>
    </source>
</evidence>
<protein>
    <submittedName>
        <fullName evidence="2">Heat shock protein 70</fullName>
    </submittedName>
</protein>
<reference evidence="2" key="1">
    <citation type="submission" date="2022-11" db="UniProtKB">
        <authorList>
            <consortium name="WormBaseParasite"/>
        </authorList>
    </citation>
    <scope>IDENTIFICATION</scope>
</reference>
<accession>A0AC34GKJ6</accession>
<evidence type="ECO:0000313" key="2">
    <source>
        <dbReference type="WBParaSite" id="ES5_v2.g30099.t1"/>
    </source>
</evidence>